<keyword evidence="1" id="KW-0175">Coiled coil</keyword>
<dbReference type="EMBL" id="JAMZMK010011480">
    <property type="protein sequence ID" value="KAI7726934.1"/>
    <property type="molecule type" value="Genomic_DNA"/>
</dbReference>
<keyword evidence="3" id="KW-1133">Transmembrane helix</keyword>
<name>A0AAD5BRM0_AMBAR</name>
<feature type="coiled-coil region" evidence="1">
    <location>
        <begin position="208"/>
        <end position="277"/>
    </location>
</feature>
<protein>
    <recommendedName>
        <fullName evidence="6">Protein CHUP1, chloroplastic</fullName>
    </recommendedName>
</protein>
<keyword evidence="3" id="KW-0812">Transmembrane</keyword>
<gene>
    <name evidence="4" type="ORF">M8C21_013997</name>
</gene>
<feature type="region of interest" description="Disordered" evidence="2">
    <location>
        <begin position="376"/>
        <end position="401"/>
    </location>
</feature>
<reference evidence="4" key="1">
    <citation type="submission" date="2022-06" db="EMBL/GenBank/DDBJ databases">
        <title>Uncovering the hologenomic basis of an extraordinary plant invasion.</title>
        <authorList>
            <person name="Bieker V.C."/>
            <person name="Martin M.D."/>
            <person name="Gilbert T."/>
            <person name="Hodgins K."/>
            <person name="Battlay P."/>
            <person name="Petersen B."/>
            <person name="Wilson J."/>
        </authorList>
    </citation>
    <scope>NUCLEOTIDE SEQUENCE</scope>
    <source>
        <strain evidence="4">AA19_3_7</strain>
        <tissue evidence="4">Leaf</tissue>
    </source>
</reference>
<dbReference type="Proteomes" id="UP001206925">
    <property type="component" value="Unassembled WGS sequence"/>
</dbReference>
<evidence type="ECO:0008006" key="6">
    <source>
        <dbReference type="Google" id="ProtNLM"/>
    </source>
</evidence>
<accession>A0AAD5BRM0</accession>
<evidence type="ECO:0000313" key="5">
    <source>
        <dbReference type="Proteomes" id="UP001206925"/>
    </source>
</evidence>
<evidence type="ECO:0000256" key="2">
    <source>
        <dbReference type="SAM" id="MobiDB-lite"/>
    </source>
</evidence>
<feature type="transmembrane region" description="Helical" evidence="3">
    <location>
        <begin position="12"/>
        <end position="31"/>
    </location>
</feature>
<keyword evidence="5" id="KW-1185">Reference proteome</keyword>
<evidence type="ECO:0000256" key="3">
    <source>
        <dbReference type="SAM" id="Phobius"/>
    </source>
</evidence>
<dbReference type="AlphaFoldDB" id="A0AAD5BRM0"/>
<keyword evidence="3" id="KW-0472">Membrane</keyword>
<evidence type="ECO:0000256" key="1">
    <source>
        <dbReference type="SAM" id="Coils"/>
    </source>
</evidence>
<feature type="coiled-coil region" evidence="1">
    <location>
        <begin position="66"/>
        <end position="93"/>
    </location>
</feature>
<feature type="region of interest" description="Disordered" evidence="2">
    <location>
        <begin position="298"/>
        <end position="330"/>
    </location>
</feature>
<comment type="caution">
    <text evidence="4">The sequence shown here is derived from an EMBL/GenBank/DDBJ whole genome shotgun (WGS) entry which is preliminary data.</text>
</comment>
<dbReference type="PROSITE" id="PS51257">
    <property type="entry name" value="PROKAR_LIPOPROTEIN"/>
    <property type="match status" value="1"/>
</dbReference>
<proteinExistence type="predicted"/>
<feature type="compositionally biased region" description="Basic and acidic residues" evidence="2">
    <location>
        <begin position="298"/>
        <end position="316"/>
    </location>
</feature>
<organism evidence="4 5">
    <name type="scientific">Ambrosia artemisiifolia</name>
    <name type="common">Common ragweed</name>
    <dbReference type="NCBI Taxonomy" id="4212"/>
    <lineage>
        <taxon>Eukaryota</taxon>
        <taxon>Viridiplantae</taxon>
        <taxon>Streptophyta</taxon>
        <taxon>Embryophyta</taxon>
        <taxon>Tracheophyta</taxon>
        <taxon>Spermatophyta</taxon>
        <taxon>Magnoliopsida</taxon>
        <taxon>eudicotyledons</taxon>
        <taxon>Gunneridae</taxon>
        <taxon>Pentapetalae</taxon>
        <taxon>asterids</taxon>
        <taxon>campanulids</taxon>
        <taxon>Asterales</taxon>
        <taxon>Asteraceae</taxon>
        <taxon>Asteroideae</taxon>
        <taxon>Heliantheae alliance</taxon>
        <taxon>Heliantheae</taxon>
        <taxon>Ambrosia</taxon>
    </lineage>
</organism>
<sequence>MESKGSKELIKSILIMAGIPLAFSVACTFFARIKERKITSLHDQIQENEFDAYSVCGDDEEDNGDVDKLKEHILTLKCKIEELQELERELEGRFFRFIELKDQEYALLEEQNGLRMEKERGEFLGREMAWMEEESKKFDEMVIAYLKALEELESSRLENGVLRRRERKLLKKSKESLKLIVKQKLKIEAQEAEMLSYKVELKRKDSAIEGFQREVETMRGEINRLEAEKDEVLNKLETAESAVVSKAEEERILKENYNQVANELEKLKKDRASELKELIYLRWCHACLRHELARRKELEQQPKQDEGTVDDNREPGLELSQNVSPEECIGHEPENENMVRHDEPFFGPGQHHTKRRWLARKFKKWVEGNEKHHEAKCFGSHSVVDEAEERHSAGRKSFSSV</sequence>
<evidence type="ECO:0000313" key="4">
    <source>
        <dbReference type="EMBL" id="KAI7726934.1"/>
    </source>
</evidence>